<evidence type="ECO:0000256" key="2">
    <source>
        <dbReference type="ARBA" id="ARBA00010488"/>
    </source>
</evidence>
<dbReference type="Pfam" id="PF04464">
    <property type="entry name" value="Glyphos_transf"/>
    <property type="match status" value="1"/>
</dbReference>
<keyword evidence="4" id="KW-0808">Transferase</keyword>
<proteinExistence type="inferred from homology"/>
<dbReference type="InterPro" id="IPR007554">
    <property type="entry name" value="Glycerophosphate_synth"/>
</dbReference>
<dbReference type="GO" id="GO:0005886">
    <property type="term" value="C:plasma membrane"/>
    <property type="evidence" value="ECO:0007669"/>
    <property type="project" value="UniProtKB-SubCell"/>
</dbReference>
<dbReference type="Gene3D" id="3.90.550.10">
    <property type="entry name" value="Spore Coat Polysaccharide Biosynthesis Protein SpsA, Chain A"/>
    <property type="match status" value="1"/>
</dbReference>
<evidence type="ECO:0000259" key="7">
    <source>
        <dbReference type="Pfam" id="PF00535"/>
    </source>
</evidence>
<dbReference type="Pfam" id="PF00535">
    <property type="entry name" value="Glycos_transf_2"/>
    <property type="match status" value="1"/>
</dbReference>
<name>A0A2M9HAJ0_9BIFI</name>
<dbReference type="PANTHER" id="PTHR37316">
    <property type="entry name" value="TEICHOIC ACID GLYCEROL-PHOSPHATE PRIMASE"/>
    <property type="match status" value="1"/>
</dbReference>
<reference evidence="8 9" key="1">
    <citation type="submission" date="2017-10" db="EMBL/GenBank/DDBJ databases">
        <title>Draft genome sequences of strains TRE 1, TRE 9, TRE H and TRI 7, isolated from tamarins, belonging to four potential novel Bifidobacterium species.</title>
        <authorList>
            <person name="Mattarelli P."/>
            <person name="Modesto M."/>
            <person name="Puglisi E."/>
            <person name="Morelli L."/>
            <person name="Spezio C."/>
            <person name="Bonetti A."/>
            <person name="Sandri C."/>
        </authorList>
    </citation>
    <scope>NUCLEOTIDE SEQUENCE [LARGE SCALE GENOMIC DNA]</scope>
    <source>
        <strain evidence="9">TRE1</strain>
    </source>
</reference>
<keyword evidence="6" id="KW-0472">Membrane</keyword>
<comment type="caution">
    <text evidence="8">The sequence shown here is derived from an EMBL/GenBank/DDBJ whole genome shotgun (WGS) entry which is preliminary data.</text>
</comment>
<accession>A0A2M9HAJ0</accession>
<keyword evidence="5" id="KW-0777">Teichoic acid biosynthesis</keyword>
<dbReference type="InterPro" id="IPR051612">
    <property type="entry name" value="Teichoic_Acid_Biosynth"/>
</dbReference>
<dbReference type="AlphaFoldDB" id="A0A2M9HAJ0"/>
<dbReference type="PANTHER" id="PTHR37316:SF3">
    <property type="entry name" value="TEICHOIC ACID GLYCEROL-PHOSPHATE TRANSFERASE"/>
    <property type="match status" value="1"/>
</dbReference>
<feature type="domain" description="Glycosyltransferase 2-like" evidence="7">
    <location>
        <begin position="5"/>
        <end position="166"/>
    </location>
</feature>
<protein>
    <recommendedName>
        <fullName evidence="7">Glycosyltransferase 2-like domain-containing protein</fullName>
    </recommendedName>
</protein>
<dbReference type="SUPFAM" id="SSF53756">
    <property type="entry name" value="UDP-Glycosyltransferase/glycogen phosphorylase"/>
    <property type="match status" value="1"/>
</dbReference>
<evidence type="ECO:0000256" key="5">
    <source>
        <dbReference type="ARBA" id="ARBA00022944"/>
    </source>
</evidence>
<keyword evidence="9" id="KW-1185">Reference proteome</keyword>
<evidence type="ECO:0000313" key="8">
    <source>
        <dbReference type="EMBL" id="PJM73832.1"/>
    </source>
</evidence>
<dbReference type="OrthoDB" id="3171021at2"/>
<evidence type="ECO:0000256" key="1">
    <source>
        <dbReference type="ARBA" id="ARBA00004202"/>
    </source>
</evidence>
<dbReference type="Proteomes" id="UP000229095">
    <property type="component" value="Unassembled WGS sequence"/>
</dbReference>
<dbReference type="GO" id="GO:0047355">
    <property type="term" value="F:CDP-glycerol glycerophosphotransferase activity"/>
    <property type="evidence" value="ECO:0007669"/>
    <property type="project" value="InterPro"/>
</dbReference>
<sequence>MTKVSVIVPIYNVGEYLEACLDSLVQQTIDDYEIILVDDGSTDDSGVIAQRYADEYPFVSCHHIENGGLGHARNYGVRFAHGEYICFADSDDVIPSYAYEEMYELGEKNHSDMVIGDVKRFNSRRSYSSSLHRRAFRNATEVMHITKNPDLLYDTTSWNKLFRKDFYDRNAFQWTEGALYEDLPVSTRAHYLANNVSYLNKIVYKWRARDGASASITQRRDEIENFLDRFKAVTMIDEFFDKYVTEPELHEAKDEKWLSLDLRMYVNCLGSVDEDYQRTVIDMLADYLPRVSDQAFANIRAIDRLKYHYIRRHDLESLLKVLKFEKRGMKTLRVKYDRSDGQYYGNYPFGEDKSLYRMTSELERSGLYQKLRYVRLDEESLMVTGRMYSRLLDVKHRGDVDVEAFLVDANGEQVMPITVEMERNGKKHTYNLSRDYRRIVRRTNAFRGYRMFIEADALADLEDGEYCIECRYQTAHMDFGFQKVGKPEAGDGPRPYAIRLGDKAVSVGYDLNYNLRITVTTCENEVTDVEPVNEHTVRLLFSDGSAEVREFEESLESWTSFPERYLNTTPRFKRCGDGLLYYVANREGRLGVKLLREGVLTRSSAFVGNVATIVLDDLGELRSIDGVNLVGRRFGVNVPVPFTVEDGEAAGVHTITVTIDFGDEQQTALLRDDTYELHVKGHNAQGSCVYVAYNTGDKRDFFDKRWVSGYRYMLATRATRFHVIVKRSADKLDRTKRSRRLVVKYLYPLMRLLPIKKNWIVFESSWGAKTDCNPGAMYEYMAKNHPEYTCIWSLNDPRIALDGNARRVVKRSAAYYYALARTKYLINNVNFVDSYEKRNGQIEIQTMHGTPLKTLGLDVPGELSTPEAVDRFLRRCGRWDYLVVQSSRAEEITKSCYAYQKDYLRTGYPRNDILFQMRNDEDIADLKRKYGVDPHRKLVLYAPTWRRRGRFDLELDFAKIADQLGPEYQLGLRVHQFAASGFNEEDLDSRVINLSNVKSMEELFLISDMVITDYSSLMFDYAVLNRPLLFYVYDLEEYRDHLRGFNIDLESEAPGPLLFTTDEVIDAIRRSDEVEQQYRGAYQTFRERYCTYETGHACEQIYKQVFEKR</sequence>
<dbReference type="EMBL" id="PEBI01000001">
    <property type="protein sequence ID" value="PJM73832.1"/>
    <property type="molecule type" value="Genomic_DNA"/>
</dbReference>
<dbReference type="InterPro" id="IPR043148">
    <property type="entry name" value="TagF_C"/>
</dbReference>
<dbReference type="RefSeq" id="WP_100509978.1">
    <property type="nucleotide sequence ID" value="NZ_PEBI01000001.1"/>
</dbReference>
<dbReference type="Gene3D" id="3.40.50.12580">
    <property type="match status" value="1"/>
</dbReference>
<evidence type="ECO:0000256" key="3">
    <source>
        <dbReference type="ARBA" id="ARBA00022475"/>
    </source>
</evidence>
<organism evidence="8 9">
    <name type="scientific">Bifidobacterium primatium</name>
    <dbReference type="NCBI Taxonomy" id="2045438"/>
    <lineage>
        <taxon>Bacteria</taxon>
        <taxon>Bacillati</taxon>
        <taxon>Actinomycetota</taxon>
        <taxon>Actinomycetes</taxon>
        <taxon>Bifidobacteriales</taxon>
        <taxon>Bifidobacteriaceae</taxon>
        <taxon>Bifidobacterium</taxon>
    </lineage>
</organism>
<dbReference type="InterPro" id="IPR043149">
    <property type="entry name" value="TagF_N"/>
</dbReference>
<dbReference type="CDD" id="cd00761">
    <property type="entry name" value="Glyco_tranf_GTA_type"/>
    <property type="match status" value="1"/>
</dbReference>
<evidence type="ECO:0000313" key="9">
    <source>
        <dbReference type="Proteomes" id="UP000229095"/>
    </source>
</evidence>
<evidence type="ECO:0000256" key="6">
    <source>
        <dbReference type="ARBA" id="ARBA00023136"/>
    </source>
</evidence>
<dbReference type="SUPFAM" id="SSF53448">
    <property type="entry name" value="Nucleotide-diphospho-sugar transferases"/>
    <property type="match status" value="1"/>
</dbReference>
<comment type="subcellular location">
    <subcellularLocation>
        <location evidence="1">Cell membrane</location>
        <topology evidence="1">Peripheral membrane protein</topology>
    </subcellularLocation>
</comment>
<comment type="similarity">
    <text evidence="2">Belongs to the CDP-glycerol glycerophosphotransferase family.</text>
</comment>
<gene>
    <name evidence="8" type="ORF">CS006_01260</name>
</gene>
<dbReference type="InterPro" id="IPR029044">
    <property type="entry name" value="Nucleotide-diphossugar_trans"/>
</dbReference>
<dbReference type="Gene3D" id="3.40.50.11820">
    <property type="match status" value="1"/>
</dbReference>
<dbReference type="InterPro" id="IPR001173">
    <property type="entry name" value="Glyco_trans_2-like"/>
</dbReference>
<keyword evidence="3" id="KW-1003">Cell membrane</keyword>
<dbReference type="GO" id="GO:0019350">
    <property type="term" value="P:teichoic acid biosynthetic process"/>
    <property type="evidence" value="ECO:0007669"/>
    <property type="project" value="UniProtKB-KW"/>
</dbReference>
<evidence type="ECO:0000256" key="4">
    <source>
        <dbReference type="ARBA" id="ARBA00022679"/>
    </source>
</evidence>